<reference evidence="4 5" key="1">
    <citation type="journal article" date="2013" name="Proc. Natl. Acad. Sci. U.S.A.">
        <title>Genome of an arbuscular mycorrhizal fungus provides insight into the oldest plant symbiosis.</title>
        <authorList>
            <person name="Tisserant E."/>
            <person name="Malbreil M."/>
            <person name="Kuo A."/>
            <person name="Kohler A."/>
            <person name="Symeonidi A."/>
            <person name="Balestrini R."/>
            <person name="Charron P."/>
            <person name="Duensing N."/>
            <person name="Frei Dit Frey N."/>
            <person name="Gianinazzi-Pearson V."/>
            <person name="Gilbert L.B."/>
            <person name="Handa Y."/>
            <person name="Herr J.R."/>
            <person name="Hijri M."/>
            <person name="Koul R."/>
            <person name="Kawaguchi M."/>
            <person name="Krajinski F."/>
            <person name="Lammers P.J."/>
            <person name="Masclaux F.G."/>
            <person name="Murat C."/>
            <person name="Morin E."/>
            <person name="Ndikumana S."/>
            <person name="Pagni M."/>
            <person name="Petitpierre D."/>
            <person name="Requena N."/>
            <person name="Rosikiewicz P."/>
            <person name="Riley R."/>
            <person name="Saito K."/>
            <person name="San Clemente H."/>
            <person name="Shapiro H."/>
            <person name="van Tuinen D."/>
            <person name="Becard G."/>
            <person name="Bonfante P."/>
            <person name="Paszkowski U."/>
            <person name="Shachar-Hill Y.Y."/>
            <person name="Tuskan G.A."/>
            <person name="Young P.W."/>
            <person name="Sanders I.R."/>
            <person name="Henrissat B."/>
            <person name="Rensing S.A."/>
            <person name="Grigoriev I.V."/>
            <person name="Corradi N."/>
            <person name="Roux C."/>
            <person name="Martin F."/>
        </authorList>
    </citation>
    <scope>NUCLEOTIDE SEQUENCE [LARGE SCALE GENOMIC DNA]</scope>
    <source>
        <strain evidence="5">DAOM 181602 / DAOM 197198 / MUCL 43194</strain>
        <strain evidence="4">DAOM 197198</strain>
    </source>
</reference>
<evidence type="ECO:0000256" key="1">
    <source>
        <dbReference type="SAM" id="Coils"/>
    </source>
</evidence>
<dbReference type="Proteomes" id="UP000018888">
    <property type="component" value="Unassembled WGS sequence"/>
</dbReference>
<feature type="coiled-coil region" evidence="1">
    <location>
        <begin position="589"/>
        <end position="616"/>
    </location>
</feature>
<evidence type="ECO:0000313" key="3">
    <source>
        <dbReference type="EMBL" id="ESA12377.1"/>
    </source>
</evidence>
<feature type="region of interest" description="Disordered" evidence="2">
    <location>
        <begin position="431"/>
        <end position="534"/>
    </location>
</feature>
<feature type="compositionally biased region" description="Basic and acidic residues" evidence="2">
    <location>
        <begin position="108"/>
        <end position="126"/>
    </location>
</feature>
<evidence type="ECO:0000256" key="2">
    <source>
        <dbReference type="SAM" id="MobiDB-lite"/>
    </source>
</evidence>
<proteinExistence type="predicted"/>
<keyword evidence="1" id="KW-0175">Coiled coil</keyword>
<dbReference type="AlphaFoldDB" id="U9TY66"/>
<accession>U9TY66</accession>
<dbReference type="EMBL" id="AUPC02000103">
    <property type="protein sequence ID" value="POG71812.1"/>
    <property type="molecule type" value="Genomic_DNA"/>
</dbReference>
<feature type="region of interest" description="Disordered" evidence="2">
    <location>
        <begin position="93"/>
        <end position="126"/>
    </location>
</feature>
<feature type="compositionally biased region" description="Polar residues" evidence="2">
    <location>
        <begin position="478"/>
        <end position="494"/>
    </location>
</feature>
<reference evidence="4 5" key="3">
    <citation type="journal article" date="2018" name="New Phytol.">
        <title>High intraspecific genome diversity in the model arbuscular mycorrhizal symbiont Rhizophagus irregularis.</title>
        <authorList>
            <person name="Chen E.C.H."/>
            <person name="Morin E."/>
            <person name="Beaudet D."/>
            <person name="Noel J."/>
            <person name="Yildirir G."/>
            <person name="Ndikumana S."/>
            <person name="Charron P."/>
            <person name="St-Onge C."/>
            <person name="Giorgi J."/>
            <person name="Kruger M."/>
            <person name="Marton T."/>
            <person name="Ropars J."/>
            <person name="Grigoriev I.V."/>
            <person name="Hainaut M."/>
            <person name="Henrissat B."/>
            <person name="Roux C."/>
            <person name="Martin F."/>
            <person name="Corradi N."/>
        </authorList>
    </citation>
    <scope>NUCLEOTIDE SEQUENCE [LARGE SCALE GENOMIC DNA]</scope>
    <source>
        <strain evidence="5">DAOM 181602 / DAOM 197198 / MUCL 43194</strain>
        <strain evidence="4">DAOM 197198</strain>
    </source>
</reference>
<reference evidence="3" key="2">
    <citation type="submission" date="2013-07" db="EMBL/GenBank/DDBJ databases">
        <title>The genome of an arbuscular mycorrhizal fungus provides insights into the evolution of the oldest plant symbiosis.</title>
        <authorList>
            <consortium name="DOE Joint Genome Institute"/>
            <person name="Tisserant E."/>
            <person name="Malbreil M."/>
            <person name="Kuo A."/>
            <person name="Kohler A."/>
            <person name="Symeonidi A."/>
            <person name="Balestrini R."/>
            <person name="Charron P."/>
            <person name="Duensing N."/>
            <person name="Frei-dit-Frey N."/>
            <person name="Gianinazzi-Pearson V."/>
            <person name="Gilbert B."/>
            <person name="Handa Y."/>
            <person name="Hijri M."/>
            <person name="Kaul R."/>
            <person name="Kawaguchi M."/>
            <person name="Krajinski F."/>
            <person name="Lammers P."/>
            <person name="Lapierre D."/>
            <person name="Masclaux F.G."/>
            <person name="Murat C."/>
            <person name="Morin E."/>
            <person name="Ndikumana S."/>
            <person name="Pagni M."/>
            <person name="Petitpierre D."/>
            <person name="Requena N."/>
            <person name="Rosikiewicz P."/>
            <person name="Riley R."/>
            <person name="Saito K."/>
            <person name="San Clemente H."/>
            <person name="Shapiro H."/>
            <person name="van Tuinen D."/>
            <person name="Becard G."/>
            <person name="Bonfante P."/>
            <person name="Paszkowski U."/>
            <person name="Shachar-Hill Y."/>
            <person name="Young J.P."/>
            <person name="Sanders I.R."/>
            <person name="Henrissat B."/>
            <person name="Rensing S.A."/>
            <person name="Grigoriev I.V."/>
            <person name="Corradi N."/>
            <person name="Roux C."/>
            <person name="Martin F."/>
        </authorList>
    </citation>
    <scope>NUCLEOTIDE SEQUENCE</scope>
    <source>
        <strain evidence="3">DAOM 197198</strain>
    </source>
</reference>
<feature type="compositionally biased region" description="Low complexity" evidence="2">
    <location>
        <begin position="501"/>
        <end position="520"/>
    </location>
</feature>
<organism evidence="3">
    <name type="scientific">Rhizophagus irregularis (strain DAOM 181602 / DAOM 197198 / MUCL 43194)</name>
    <name type="common">Arbuscular mycorrhizal fungus</name>
    <name type="synonym">Glomus intraradices</name>
    <dbReference type="NCBI Taxonomy" id="747089"/>
    <lineage>
        <taxon>Eukaryota</taxon>
        <taxon>Fungi</taxon>
        <taxon>Fungi incertae sedis</taxon>
        <taxon>Mucoromycota</taxon>
        <taxon>Glomeromycotina</taxon>
        <taxon>Glomeromycetes</taxon>
        <taxon>Glomerales</taxon>
        <taxon>Glomeraceae</taxon>
        <taxon>Rhizophagus</taxon>
    </lineage>
</organism>
<evidence type="ECO:0000313" key="5">
    <source>
        <dbReference type="Proteomes" id="UP000018888"/>
    </source>
</evidence>
<gene>
    <name evidence="4" type="ORF">GLOIN_2v1601763</name>
    <name evidence="3" type="ORF">GLOINDRAFT_184726</name>
</gene>
<feature type="region of interest" description="Disordered" evidence="2">
    <location>
        <begin position="355"/>
        <end position="392"/>
    </location>
</feature>
<sequence length="621" mass="69989">MPHDHPLEIFKTLTSSYTVPLPTVRRSSISSVSSTLSNISTHATIKNLGLHDDKNSVTFYLNKKTKRNSRSSEKKLRIRVLIYADDLPTNLRSKGPTIPRTSMSVPKHLAEKAARRRSREEAKPKEKTMVVPGIATVSNVIEKAMEKFGILDGIVDDGERILDDDEGNPRYRLMVIVDGEEKLLDPGINLVSVYPSPPNLYHLSIESFDSSSSLTLDYRPDEPIFVLRLLRPEDRQQRSMPSASEINRITREMKLNSPTTQGSNSNKENNEFLSKKQLIEQQRKYSRAKQKSIISARKNAEGVDILTRIGSIRSSRIFGSKIRYSFIPAEGGEIDISDIIEDIWGDDEVLGVIADESESTKEPSPSSSTEDSNENGLSPGTPSFINKKEQYRRSTQNVDILEKMVNDNNSESMEDRIERVLNKVRKGYYGTGAIKNRQNQTNKHKNVTNSNEFTSKDKNELQSVRNNESKSESVDLVSESTEQISDLPSRTIVTKTKKRSPSAASASSVNSINTTESSTPTRKRRPSSISSSSTENDWILTDDFGLQELLVLVRSGVNMLELKERRRSGWHLNDDPEKILEQIKPTEILDEIKAVFSNVNEELDKLEQELDQIMDDAVRAF</sequence>
<feature type="compositionally biased region" description="Polar residues" evidence="2">
    <location>
        <begin position="436"/>
        <end position="453"/>
    </location>
</feature>
<dbReference type="VEuPathDB" id="FungiDB:RhiirFUN_002140"/>
<dbReference type="EMBL" id="KI284996">
    <property type="protein sequence ID" value="ESA12377.1"/>
    <property type="molecule type" value="Genomic_DNA"/>
</dbReference>
<dbReference type="eggNOG" id="ENOG502R17J">
    <property type="taxonomic scope" value="Eukaryota"/>
</dbReference>
<name>U9TY66_RHIID</name>
<evidence type="ECO:0000313" key="4">
    <source>
        <dbReference type="EMBL" id="POG71812.1"/>
    </source>
</evidence>
<keyword evidence="5" id="KW-1185">Reference proteome</keyword>
<dbReference type="HOGENOM" id="CLU_440148_0_0_1"/>
<protein>
    <submittedName>
        <fullName evidence="3">Uncharacterized protein</fullName>
    </submittedName>
</protein>